<evidence type="ECO:0000256" key="3">
    <source>
        <dbReference type="ARBA" id="ARBA00022840"/>
    </source>
</evidence>
<accession>A0A1Q9LMA3</accession>
<dbReference type="InterPro" id="IPR029030">
    <property type="entry name" value="Caspase-like_dom_sf"/>
</dbReference>
<evidence type="ECO:0000259" key="6">
    <source>
        <dbReference type="PROSITE" id="PS50901"/>
    </source>
</evidence>
<dbReference type="SUPFAM" id="SSF52129">
    <property type="entry name" value="Caspase-like"/>
    <property type="match status" value="1"/>
</dbReference>
<feature type="domain" description="FtsK" evidence="6">
    <location>
        <begin position="900"/>
        <end position="1083"/>
    </location>
</feature>
<dbReference type="OrthoDB" id="9807790at2"/>
<protein>
    <submittedName>
        <fullName evidence="7">Type VII secretion protein EccCb</fullName>
    </submittedName>
</protein>
<dbReference type="GO" id="GO:0004197">
    <property type="term" value="F:cysteine-type endopeptidase activity"/>
    <property type="evidence" value="ECO:0007669"/>
    <property type="project" value="InterPro"/>
</dbReference>
<feature type="binding site" evidence="4">
    <location>
        <begin position="1194"/>
        <end position="1201"/>
    </location>
    <ligand>
        <name>ATP</name>
        <dbReference type="ChEBI" id="CHEBI:30616"/>
    </ligand>
</feature>
<dbReference type="GO" id="GO:0006508">
    <property type="term" value="P:proteolysis"/>
    <property type="evidence" value="ECO:0007669"/>
    <property type="project" value="InterPro"/>
</dbReference>
<dbReference type="PANTHER" id="PTHR22683">
    <property type="entry name" value="SPORULATION PROTEIN RELATED"/>
    <property type="match status" value="1"/>
</dbReference>
<feature type="binding site" evidence="4">
    <location>
        <begin position="919"/>
        <end position="926"/>
    </location>
    <ligand>
        <name>ATP</name>
        <dbReference type="ChEBI" id="CHEBI:30616"/>
    </ligand>
</feature>
<keyword evidence="8" id="KW-1185">Reference proteome</keyword>
<dbReference type="SUPFAM" id="SSF52540">
    <property type="entry name" value="P-loop containing nucleoside triphosphate hydrolases"/>
    <property type="match status" value="4"/>
</dbReference>
<evidence type="ECO:0000313" key="7">
    <source>
        <dbReference type="EMBL" id="OLR93162.1"/>
    </source>
</evidence>
<dbReference type="STRING" id="1193682.BJP25_16820"/>
<feature type="binding site" evidence="4">
    <location>
        <begin position="612"/>
        <end position="619"/>
    </location>
    <ligand>
        <name>ATP</name>
        <dbReference type="ChEBI" id="CHEBI:30616"/>
    </ligand>
</feature>
<dbReference type="PROSITE" id="PS50901">
    <property type="entry name" value="FTSK"/>
    <property type="match status" value="4"/>
</dbReference>
<evidence type="ECO:0000256" key="4">
    <source>
        <dbReference type="PROSITE-ProRule" id="PRU00289"/>
    </source>
</evidence>
<dbReference type="NCBIfam" id="TIGR03925">
    <property type="entry name" value="T7SS_EccC_b"/>
    <property type="match status" value="1"/>
</dbReference>
<feature type="compositionally biased region" description="Acidic residues" evidence="5">
    <location>
        <begin position="1429"/>
        <end position="1441"/>
    </location>
</feature>
<dbReference type="GO" id="GO:0003677">
    <property type="term" value="F:DNA binding"/>
    <property type="evidence" value="ECO:0007669"/>
    <property type="project" value="InterPro"/>
</dbReference>
<dbReference type="InterPro" id="IPR003593">
    <property type="entry name" value="AAA+_ATPase"/>
</dbReference>
<dbReference type="EMBL" id="MKQR01000011">
    <property type="protein sequence ID" value="OLR93162.1"/>
    <property type="molecule type" value="Genomic_DNA"/>
</dbReference>
<evidence type="ECO:0000313" key="8">
    <source>
        <dbReference type="Proteomes" id="UP000186040"/>
    </source>
</evidence>
<sequence>MAERRALLVGTSRYEDPALPTLNAPVKETRQLSELLNDPDIGGFAATALIDERKAVVEREVEELFADRGVDDHVLLYVSGHGIKNADNQLFFATTDTRQDRPYSTAIPAVLVQQLLRECQARFKAVILDCCYSGSFAPGAVTKSGMAVDVSALGEGTFVITATNALDPAFEDERMVFGNSTPYSVFTDVLIAGLATGAAARPGSDEITADDLYDFLDRELRKPRADGRVQRPHRLNHGLGEFKIADARTRRLAVDESTNSPRLAELIDRDDPAAARALRVPIGQAHRATARGDDLVRLDLGGQDGHLCVVGRIWSGKSTLLRTLIASLQAGRSPAEVRFLCLDAGGQLADLADTPFVDRVVAPSDREGVRAALADVLAVIESRDRLFRSASIRLVHHFRELRRRDALPPGDHADLFLVIDGWDSFHTRGVADDVRLIAGTGLGKGVHVVLTARTWSEVPPDIKSLLRGRIELGLDDPAESHHPQLSASLPKSAGWGLFDGRPFLTAVQEHEQAEDEINAVAARLARMAEPDPAAVVEPVAAEAERPDPLLSSPDLLDLLGLPNALAIADRRATPPEQRLRTAFGVGADGAPVVLDIKEAAEGGMGPHGICVGATGSGKSEFLRTLVLGMMATHLPTELGFVLIDFKGGATFLGLGGAPHVAASVTNLGRDEALIDRLEAALRGELFRRQEVLARRGFSKVADHERARADGAPLPPLPALFIVVDEFAELLTARPGFLEVLTTIGRLGRSLRVHLLLAAQLLEEGKLRGLDSHLSYRIGLKMFSAAESRAVLGVPDAYELPPVPGSGLLHHDATGLVRFKAAYVSGGPFGRSPLDQVMGVLPALGPPVPPIWLPPLGAADPLDSVLADLAPHPDRGLSSDRAPHGTLGVPIGLVDRPFEQRREVLVVDLSGTAGHALVTGGPQSGKSTLLRTLVLAAALTHTPDQVRFSCLDLGGGTLGPLAGLPHVGDVVGRTDPDRVRRVVAEFTDLLVEREQQSSTAAPDPAREARRAPGPDVFLVVDGWYSLRQEFEDLEPAITALANRGLNHGVHLVVTANRAVEVRAGLKELFGTRLELRLGDPSESEIDRRTALTVPPHTPGRGITAERHHFRALLPRVDGSREVDDLGAGLRRAVAAVDAAWSGERAPRARLLPTTIDRTALDRGGETGRLIPLGQNIRLRTVHLDLDAEPHFLAFADGETGKTNLLRTILAGITERYTPEEALIILVDYRRTLLGFVDDAHLLGYAVSSTQLTNMVEDIRASMRKRLPGPDVTQEQLRDRSWWKGPELFVVVDDYDLVATTGNNPLHPLAEFLGQAKDVGLHLVVVRRTGGSGRALFDPVVGKLREIGTPGLVMSGSRDEGILLGRVRPAPLPPGRGTLVSRRSEEELMQVAWTDPAPLPEPRAADAPPVPDRAEQPTTDSGNTRPAEPVETSEADAEGTSEA</sequence>
<feature type="domain" description="FtsK" evidence="6">
    <location>
        <begin position="589"/>
        <end position="788"/>
    </location>
</feature>
<name>A0A1Q9LMA3_9PSEU</name>
<feature type="binding site" evidence="4">
    <location>
        <begin position="311"/>
        <end position="318"/>
    </location>
    <ligand>
        <name>ATP</name>
        <dbReference type="ChEBI" id="CHEBI:30616"/>
    </ligand>
</feature>
<dbReference type="RefSeq" id="WP_075974864.1">
    <property type="nucleotide sequence ID" value="NZ_MKQR01000011.1"/>
</dbReference>
<dbReference type="InterPro" id="IPR050206">
    <property type="entry name" value="FtsK/SpoIIIE/SftA"/>
</dbReference>
<dbReference type="Gene3D" id="3.40.50.1460">
    <property type="match status" value="1"/>
</dbReference>
<comment type="caution">
    <text evidence="7">The sequence shown here is derived from an EMBL/GenBank/DDBJ whole genome shotgun (WGS) entry which is preliminary data.</text>
</comment>
<dbReference type="InterPro" id="IPR023837">
    <property type="entry name" value="EccCb-like_Actinobacteria"/>
</dbReference>
<dbReference type="Pfam" id="PF01580">
    <property type="entry name" value="FtsK_SpoIIIE"/>
    <property type="match status" value="3"/>
</dbReference>
<keyword evidence="1" id="KW-0677">Repeat</keyword>
<feature type="domain" description="FtsK" evidence="6">
    <location>
        <begin position="293"/>
        <end position="481"/>
    </location>
</feature>
<keyword evidence="2 4" id="KW-0547">Nucleotide-binding</keyword>
<dbReference type="Gene3D" id="3.40.50.300">
    <property type="entry name" value="P-loop containing nucleotide triphosphate hydrolases"/>
    <property type="match status" value="4"/>
</dbReference>
<gene>
    <name evidence="7" type="ORF">BJP25_16820</name>
</gene>
<dbReference type="Pfam" id="PF00656">
    <property type="entry name" value="Peptidase_C14"/>
    <property type="match status" value="1"/>
</dbReference>
<feature type="domain" description="FtsK" evidence="6">
    <location>
        <begin position="1177"/>
        <end position="1361"/>
    </location>
</feature>
<proteinExistence type="predicted"/>
<dbReference type="InterPro" id="IPR027417">
    <property type="entry name" value="P-loop_NTPase"/>
</dbReference>
<evidence type="ECO:0000256" key="2">
    <source>
        <dbReference type="ARBA" id="ARBA00022741"/>
    </source>
</evidence>
<evidence type="ECO:0000256" key="1">
    <source>
        <dbReference type="ARBA" id="ARBA00022737"/>
    </source>
</evidence>
<dbReference type="PANTHER" id="PTHR22683:SF1">
    <property type="entry name" value="TYPE VII SECRETION SYSTEM PROTEIN ESSC"/>
    <property type="match status" value="1"/>
</dbReference>
<dbReference type="NCBIfam" id="NF047832">
    <property type="entry name" value="caspase_w_EACC1"/>
    <property type="match status" value="1"/>
</dbReference>
<dbReference type="InterPro" id="IPR011600">
    <property type="entry name" value="Pept_C14_caspase"/>
</dbReference>
<dbReference type="Proteomes" id="UP000186040">
    <property type="component" value="Unassembled WGS sequence"/>
</dbReference>
<dbReference type="InterPro" id="IPR002543">
    <property type="entry name" value="FtsK_dom"/>
</dbReference>
<organism evidence="7 8">
    <name type="scientific">Actinokineospora bangkokensis</name>
    <dbReference type="NCBI Taxonomy" id="1193682"/>
    <lineage>
        <taxon>Bacteria</taxon>
        <taxon>Bacillati</taxon>
        <taxon>Actinomycetota</taxon>
        <taxon>Actinomycetes</taxon>
        <taxon>Pseudonocardiales</taxon>
        <taxon>Pseudonocardiaceae</taxon>
        <taxon>Actinokineospora</taxon>
    </lineage>
</organism>
<keyword evidence="3 4" id="KW-0067">ATP-binding</keyword>
<feature type="region of interest" description="Disordered" evidence="5">
    <location>
        <begin position="1389"/>
        <end position="1441"/>
    </location>
</feature>
<dbReference type="GO" id="GO:0005524">
    <property type="term" value="F:ATP binding"/>
    <property type="evidence" value="ECO:0007669"/>
    <property type="project" value="UniProtKB-UniRule"/>
</dbReference>
<dbReference type="SMART" id="SM00382">
    <property type="entry name" value="AAA"/>
    <property type="match status" value="3"/>
</dbReference>
<reference evidence="7 8" key="1">
    <citation type="submission" date="2016-10" db="EMBL/GenBank/DDBJ databases">
        <title>The Draft Genome Sequence of Actinokineospora bangkokensis 44EHWT reveals the biosynthetic pathway of antifungal compounds Thailandins with unusual extender unit butylmalonyl-CoA.</title>
        <authorList>
            <person name="Greule A."/>
            <person name="Intra B."/>
            <person name="Flemming S."/>
            <person name="Rommel M.G."/>
            <person name="Panbangred W."/>
            <person name="Bechthold A."/>
        </authorList>
    </citation>
    <scope>NUCLEOTIDE SEQUENCE [LARGE SCALE GENOMIC DNA]</scope>
    <source>
        <strain evidence="7 8">44EHW</strain>
    </source>
</reference>
<evidence type="ECO:0000256" key="5">
    <source>
        <dbReference type="SAM" id="MobiDB-lite"/>
    </source>
</evidence>